<dbReference type="EMBL" id="AGUE01000277">
    <property type="protein sequence ID" value="EHK96131.1"/>
    <property type="molecule type" value="Genomic_DNA"/>
</dbReference>
<dbReference type="InterPro" id="IPR053181">
    <property type="entry name" value="EcdB-like_regulator"/>
</dbReference>
<name>H0EZC2_GLAL7</name>
<sequence>MWKSTKSNQSERLEPTAIKFITDLFLSLVTAAIGSVVQCRSFREVQETRPDTIYIERALSILPVVNMEFSLRSVQCLVMLTIYYNCIMKPCQAHDYILMASFKAQGLFKWRCTTAITISHDKEVYASVIAHELARQLDTWYDRLPESLRFDRTIDQGAQNTAVLSPSSEIPGLTTATKSLKMQYYLCLTGIFWPAVYSAVYVDNIGSEASR</sequence>
<dbReference type="PANTHER" id="PTHR47785:SF3">
    <property type="entry name" value="ZN(2)-C6 FUNGAL-TYPE DOMAIN-CONTAINING PROTEIN"/>
    <property type="match status" value="1"/>
</dbReference>
<keyword evidence="1" id="KW-0812">Transmembrane</keyword>
<evidence type="ECO:0000313" key="2">
    <source>
        <dbReference type="EMBL" id="EHK96131.1"/>
    </source>
</evidence>
<reference evidence="2 3" key="1">
    <citation type="journal article" date="2012" name="Eukaryot. Cell">
        <title>Genome sequence of the fungus Glarea lozoyensis: the first genome sequence of a species from the Helotiaceae family.</title>
        <authorList>
            <person name="Youssar L."/>
            <person name="Gruening B.A."/>
            <person name="Erxleben A."/>
            <person name="Guenther S."/>
            <person name="Huettel W."/>
        </authorList>
    </citation>
    <scope>NUCLEOTIDE SEQUENCE [LARGE SCALE GENOMIC DNA]</scope>
    <source>
        <strain evidence="3">ATCC 74030 / MF5533</strain>
    </source>
</reference>
<protein>
    <submittedName>
        <fullName evidence="2">Uncharacterized protein</fullName>
    </submittedName>
</protein>
<dbReference type="PANTHER" id="PTHR47785">
    <property type="entry name" value="ZN(II)2CYS6 TRANSCRIPTION FACTOR (EUROFUNG)-RELATED-RELATED"/>
    <property type="match status" value="1"/>
</dbReference>
<proteinExistence type="predicted"/>
<feature type="transmembrane region" description="Helical" evidence="1">
    <location>
        <begin position="184"/>
        <end position="202"/>
    </location>
</feature>
<evidence type="ECO:0000313" key="3">
    <source>
        <dbReference type="Proteomes" id="UP000005446"/>
    </source>
</evidence>
<evidence type="ECO:0000256" key="1">
    <source>
        <dbReference type="SAM" id="Phobius"/>
    </source>
</evidence>
<organism evidence="2 3">
    <name type="scientific">Glarea lozoyensis (strain ATCC 74030 / MF5533)</name>
    <dbReference type="NCBI Taxonomy" id="1104152"/>
    <lineage>
        <taxon>Eukaryota</taxon>
        <taxon>Fungi</taxon>
        <taxon>Dikarya</taxon>
        <taxon>Ascomycota</taxon>
        <taxon>Pezizomycotina</taxon>
        <taxon>Leotiomycetes</taxon>
        <taxon>Helotiales</taxon>
        <taxon>Helotiaceae</taxon>
        <taxon>Glarea</taxon>
    </lineage>
</organism>
<gene>
    <name evidence="2" type="ORF">M7I_8185</name>
</gene>
<dbReference type="OrthoDB" id="4685598at2759"/>
<dbReference type="HOGENOM" id="CLU_1304980_0_0_1"/>
<keyword evidence="3" id="KW-1185">Reference proteome</keyword>
<keyword evidence="1" id="KW-1133">Transmembrane helix</keyword>
<keyword evidence="1" id="KW-0472">Membrane</keyword>
<dbReference type="Proteomes" id="UP000005446">
    <property type="component" value="Unassembled WGS sequence"/>
</dbReference>
<accession>H0EZC2</accession>
<comment type="caution">
    <text evidence="2">The sequence shown here is derived from an EMBL/GenBank/DDBJ whole genome shotgun (WGS) entry which is preliminary data.</text>
</comment>
<dbReference type="AlphaFoldDB" id="H0EZC2"/>
<dbReference type="InParanoid" id="H0EZC2"/>